<dbReference type="GO" id="GO:0015833">
    <property type="term" value="P:peptide transport"/>
    <property type="evidence" value="ECO:0007669"/>
    <property type="project" value="InterPro"/>
</dbReference>
<organism evidence="11 12">
    <name type="scientific">Thermosipho japonicus</name>
    <dbReference type="NCBI Taxonomy" id="90323"/>
    <lineage>
        <taxon>Bacteria</taxon>
        <taxon>Thermotogati</taxon>
        <taxon>Thermotogota</taxon>
        <taxon>Thermotogae</taxon>
        <taxon>Thermotogales</taxon>
        <taxon>Fervidobacteriaceae</taxon>
        <taxon>Thermosipho</taxon>
    </lineage>
</organism>
<evidence type="ECO:0000256" key="7">
    <source>
        <dbReference type="ARBA" id="ARBA00022840"/>
    </source>
</evidence>
<dbReference type="CDD" id="cd03257">
    <property type="entry name" value="ABC_NikE_OppD_transporters"/>
    <property type="match status" value="1"/>
</dbReference>
<evidence type="ECO:0000256" key="9">
    <source>
        <dbReference type="ARBA" id="ARBA00023136"/>
    </source>
</evidence>
<dbReference type="RefSeq" id="WP_184618788.1">
    <property type="nucleotide sequence ID" value="NZ_JACHEX010000001.1"/>
</dbReference>
<dbReference type="NCBIfam" id="TIGR01727">
    <property type="entry name" value="oligo_HPY"/>
    <property type="match status" value="1"/>
</dbReference>
<protein>
    <submittedName>
        <fullName evidence="11">Peptide/nickel transport system ATP-binding protein</fullName>
    </submittedName>
</protein>
<dbReference type="GO" id="GO:0005524">
    <property type="term" value="F:ATP binding"/>
    <property type="evidence" value="ECO:0007669"/>
    <property type="project" value="UniProtKB-KW"/>
</dbReference>
<keyword evidence="3" id="KW-0813">Transport</keyword>
<dbReference type="FunFam" id="3.40.50.300:FF:000016">
    <property type="entry name" value="Oligopeptide ABC transporter ATP-binding component"/>
    <property type="match status" value="1"/>
</dbReference>
<evidence type="ECO:0000313" key="11">
    <source>
        <dbReference type="EMBL" id="MBB6062059.1"/>
    </source>
</evidence>
<keyword evidence="12" id="KW-1185">Reference proteome</keyword>
<dbReference type="PROSITE" id="PS00211">
    <property type="entry name" value="ABC_TRANSPORTER_1"/>
    <property type="match status" value="1"/>
</dbReference>
<evidence type="ECO:0000256" key="1">
    <source>
        <dbReference type="ARBA" id="ARBA00004202"/>
    </source>
</evidence>
<dbReference type="InterPro" id="IPR003593">
    <property type="entry name" value="AAA+_ATPase"/>
</dbReference>
<keyword evidence="8" id="KW-1278">Translocase</keyword>
<proteinExistence type="inferred from homology"/>
<evidence type="ECO:0000256" key="8">
    <source>
        <dbReference type="ARBA" id="ARBA00022967"/>
    </source>
</evidence>
<evidence type="ECO:0000259" key="10">
    <source>
        <dbReference type="PROSITE" id="PS50893"/>
    </source>
</evidence>
<accession>A0A841GQY1</accession>
<dbReference type="Gene3D" id="3.40.50.300">
    <property type="entry name" value="P-loop containing nucleotide triphosphate hydrolases"/>
    <property type="match status" value="1"/>
</dbReference>
<dbReference type="Proteomes" id="UP000555828">
    <property type="component" value="Unassembled WGS sequence"/>
</dbReference>
<dbReference type="SMART" id="SM00382">
    <property type="entry name" value="AAA"/>
    <property type="match status" value="1"/>
</dbReference>
<dbReference type="EMBL" id="JACHEX010000001">
    <property type="protein sequence ID" value="MBB6062059.1"/>
    <property type="molecule type" value="Genomic_DNA"/>
</dbReference>
<comment type="caution">
    <text evidence="11">The sequence shown here is derived from an EMBL/GenBank/DDBJ whole genome shotgun (WGS) entry which is preliminary data.</text>
</comment>
<dbReference type="InterPro" id="IPR050388">
    <property type="entry name" value="ABC_Ni/Peptide_Import"/>
</dbReference>
<feature type="domain" description="ABC transporter" evidence="10">
    <location>
        <begin position="4"/>
        <end position="258"/>
    </location>
</feature>
<dbReference type="InterPro" id="IPR013563">
    <property type="entry name" value="Oligopep_ABC_C"/>
</dbReference>
<keyword evidence="9" id="KW-0472">Membrane</keyword>
<evidence type="ECO:0000256" key="4">
    <source>
        <dbReference type="ARBA" id="ARBA00022475"/>
    </source>
</evidence>
<keyword evidence="6" id="KW-0547">Nucleotide-binding</keyword>
<gene>
    <name evidence="11" type="ORF">HNP65_000481</name>
</gene>
<dbReference type="PANTHER" id="PTHR43297:SF14">
    <property type="entry name" value="ATPASE AAA-TYPE CORE DOMAIN-CONTAINING PROTEIN"/>
    <property type="match status" value="1"/>
</dbReference>
<dbReference type="PANTHER" id="PTHR43297">
    <property type="entry name" value="OLIGOPEPTIDE TRANSPORT ATP-BINDING PROTEIN APPD"/>
    <property type="match status" value="1"/>
</dbReference>
<reference evidence="11 12" key="1">
    <citation type="submission" date="2020-08" db="EMBL/GenBank/DDBJ databases">
        <title>Genomic Encyclopedia of Type Strains, Phase IV (KMG-IV): sequencing the most valuable type-strain genomes for metagenomic binning, comparative biology and taxonomic classification.</title>
        <authorList>
            <person name="Goeker M."/>
        </authorList>
    </citation>
    <scope>NUCLEOTIDE SEQUENCE [LARGE SCALE GENOMIC DNA]</scope>
    <source>
        <strain evidence="11 12">DSM 13481</strain>
    </source>
</reference>
<dbReference type="InterPro" id="IPR017871">
    <property type="entry name" value="ABC_transporter-like_CS"/>
</dbReference>
<keyword evidence="7 11" id="KW-0067">ATP-binding</keyword>
<dbReference type="SUPFAM" id="SSF52540">
    <property type="entry name" value="P-loop containing nucleoside triphosphate hydrolases"/>
    <property type="match status" value="1"/>
</dbReference>
<dbReference type="AlphaFoldDB" id="A0A841GQY1"/>
<evidence type="ECO:0000256" key="6">
    <source>
        <dbReference type="ARBA" id="ARBA00022741"/>
    </source>
</evidence>
<dbReference type="InterPro" id="IPR003439">
    <property type="entry name" value="ABC_transporter-like_ATP-bd"/>
</dbReference>
<comment type="subcellular location">
    <subcellularLocation>
        <location evidence="1">Cell membrane</location>
        <topology evidence="1">Peripheral membrane protein</topology>
    </subcellularLocation>
</comment>
<dbReference type="GO" id="GO:0005886">
    <property type="term" value="C:plasma membrane"/>
    <property type="evidence" value="ECO:0007669"/>
    <property type="project" value="UniProtKB-SubCell"/>
</dbReference>
<dbReference type="Pfam" id="PF00005">
    <property type="entry name" value="ABC_tran"/>
    <property type="match status" value="1"/>
</dbReference>
<evidence type="ECO:0000256" key="3">
    <source>
        <dbReference type="ARBA" id="ARBA00022448"/>
    </source>
</evidence>
<comment type="similarity">
    <text evidence="2">Belongs to the ABC transporter superfamily.</text>
</comment>
<sequence>MALLEVKDLKMHYKTKMGYVKAVDGISFTLDRGESLGIVGESGCGKTSVSMTMLRLLPENGEFRGGSVFFEDDNGRKVDLVSLPENEMRKYRWKGLAMVFQAAMNSLNPVYKVGDQIVEAILTHYPEKTIDEAKEKVAELFELVGLDPKRMEQYPHQYSGGMKQRAVIALALSCDPKVIIADEPTTALDVIVQDKILKEMKKIQEKLNMAMIYISHDIAVIAEVSDKIAVMYAGKFVELADSITIFKNPMHPYTFLLMNAFPSTIGEKKKLLTIPGEPPNLLNPPKGCRFAPRCPFATEKCKEEEPEYREIEKGHYVACWYPLTKEVRDNAKNNL</sequence>
<evidence type="ECO:0000256" key="5">
    <source>
        <dbReference type="ARBA" id="ARBA00022519"/>
    </source>
</evidence>
<dbReference type="Pfam" id="PF08352">
    <property type="entry name" value="oligo_HPY"/>
    <property type="match status" value="1"/>
</dbReference>
<dbReference type="InterPro" id="IPR027417">
    <property type="entry name" value="P-loop_NTPase"/>
</dbReference>
<dbReference type="PROSITE" id="PS50893">
    <property type="entry name" value="ABC_TRANSPORTER_2"/>
    <property type="match status" value="1"/>
</dbReference>
<keyword evidence="5" id="KW-0997">Cell inner membrane</keyword>
<name>A0A841GQY1_9BACT</name>
<keyword evidence="4" id="KW-1003">Cell membrane</keyword>
<evidence type="ECO:0000256" key="2">
    <source>
        <dbReference type="ARBA" id="ARBA00005417"/>
    </source>
</evidence>
<evidence type="ECO:0000313" key="12">
    <source>
        <dbReference type="Proteomes" id="UP000555828"/>
    </source>
</evidence>
<dbReference type="GO" id="GO:0016887">
    <property type="term" value="F:ATP hydrolysis activity"/>
    <property type="evidence" value="ECO:0007669"/>
    <property type="project" value="InterPro"/>
</dbReference>